<organism evidence="4 5">
    <name type="scientific">Nocardioides scoriae</name>
    <dbReference type="NCBI Taxonomy" id="642780"/>
    <lineage>
        <taxon>Bacteria</taxon>
        <taxon>Bacillati</taxon>
        <taxon>Actinomycetota</taxon>
        <taxon>Actinomycetes</taxon>
        <taxon>Propionibacteriales</taxon>
        <taxon>Nocardioidaceae</taxon>
        <taxon>Nocardioides</taxon>
    </lineage>
</organism>
<evidence type="ECO:0000313" key="4">
    <source>
        <dbReference type="EMBL" id="SDS66876.1"/>
    </source>
</evidence>
<dbReference type="RefSeq" id="WP_172833904.1">
    <property type="nucleotide sequence ID" value="NZ_LT629757.1"/>
</dbReference>
<dbReference type="InterPro" id="IPR036594">
    <property type="entry name" value="Meth_synthase_dom"/>
</dbReference>
<dbReference type="InterPro" id="IPR050554">
    <property type="entry name" value="Met_Synthase/Corrinoid"/>
</dbReference>
<dbReference type="GO" id="GO:0031419">
    <property type="term" value="F:cobalamin binding"/>
    <property type="evidence" value="ECO:0007669"/>
    <property type="project" value="InterPro"/>
</dbReference>
<gene>
    <name evidence="4" type="ORF">SAMN04488570_2404</name>
</gene>
<dbReference type="STRING" id="642780.SAMN04488570_2404"/>
<dbReference type="Gene3D" id="3.40.50.280">
    <property type="entry name" value="Cobalamin-binding domain"/>
    <property type="match status" value="1"/>
</dbReference>
<name>A0A1H1U3P5_9ACTN</name>
<evidence type="ECO:0000256" key="2">
    <source>
        <dbReference type="ARBA" id="ARBA00023285"/>
    </source>
</evidence>
<reference evidence="5" key="1">
    <citation type="submission" date="2016-10" db="EMBL/GenBank/DDBJ databases">
        <authorList>
            <person name="Varghese N."/>
            <person name="Submissions S."/>
        </authorList>
    </citation>
    <scope>NUCLEOTIDE SEQUENCE [LARGE SCALE GENOMIC DNA]</scope>
    <source>
        <strain evidence="5">DSM 22127</strain>
    </source>
</reference>
<accession>A0A1H1U3P5</accession>
<sequence length="343" mass="36414">MSAAWESAALSGVPVDPRVMAEEVAADLGLLSGSVIEVVRLHLEALDSAMSLDVPELLADQMRWQAVRLAAAGASFGPDDVDRAVRAALAPHLTGIQLAQVESFHNASAVLGASGAHADSIVGLADGPARDYLTAALAGHRDEAIKVVRQAMMNDVDVATIMLDILQPAQVELGRLWEAGEISIAHEHYTTAITQLSLSLLYPRLLLNRTLLGRSIVATSVGSEAHEVGIRMISDLMEQAGWRTAYLGADVPHADVIERVAQHRADVLAVSATMAGHIRGVRELVAALRADPRCAGVRVLVGGRPFSINPRLADLVGADGWAPGAAEALELCRRWTEDRTRAV</sequence>
<proteinExistence type="predicted"/>
<evidence type="ECO:0000313" key="5">
    <source>
        <dbReference type="Proteomes" id="UP000198859"/>
    </source>
</evidence>
<dbReference type="GO" id="GO:0008705">
    <property type="term" value="F:methionine synthase activity"/>
    <property type="evidence" value="ECO:0007669"/>
    <property type="project" value="TreeGrafter"/>
</dbReference>
<dbReference type="InterPro" id="IPR006158">
    <property type="entry name" value="Cobalamin-bd"/>
</dbReference>
<dbReference type="SUPFAM" id="SSF52242">
    <property type="entry name" value="Cobalamin (vitamin B12)-binding domain"/>
    <property type="match status" value="1"/>
</dbReference>
<dbReference type="Gene3D" id="1.10.1240.10">
    <property type="entry name" value="Methionine synthase domain"/>
    <property type="match status" value="1"/>
</dbReference>
<protein>
    <submittedName>
        <fullName evidence="4">Methanogenic corrinoid protein MtbC1</fullName>
    </submittedName>
</protein>
<dbReference type="GO" id="GO:0046653">
    <property type="term" value="P:tetrahydrofolate metabolic process"/>
    <property type="evidence" value="ECO:0007669"/>
    <property type="project" value="TreeGrafter"/>
</dbReference>
<dbReference type="PANTHER" id="PTHR45833">
    <property type="entry name" value="METHIONINE SYNTHASE"/>
    <property type="match status" value="1"/>
</dbReference>
<keyword evidence="5" id="KW-1185">Reference proteome</keyword>
<keyword evidence="1" id="KW-0479">Metal-binding</keyword>
<dbReference type="PANTHER" id="PTHR45833:SF1">
    <property type="entry name" value="METHIONINE SYNTHASE"/>
    <property type="match status" value="1"/>
</dbReference>
<evidence type="ECO:0000259" key="3">
    <source>
        <dbReference type="PROSITE" id="PS51332"/>
    </source>
</evidence>
<dbReference type="GO" id="GO:0005829">
    <property type="term" value="C:cytosol"/>
    <property type="evidence" value="ECO:0007669"/>
    <property type="project" value="TreeGrafter"/>
</dbReference>
<dbReference type="PROSITE" id="PS51332">
    <property type="entry name" value="B12_BINDING"/>
    <property type="match status" value="1"/>
</dbReference>
<dbReference type="GO" id="GO:0046872">
    <property type="term" value="F:metal ion binding"/>
    <property type="evidence" value="ECO:0007669"/>
    <property type="project" value="UniProtKB-KW"/>
</dbReference>
<dbReference type="Pfam" id="PF02607">
    <property type="entry name" value="B12-binding_2"/>
    <property type="match status" value="1"/>
</dbReference>
<dbReference type="InterPro" id="IPR036724">
    <property type="entry name" value="Cobalamin-bd_sf"/>
</dbReference>
<dbReference type="Pfam" id="PF02310">
    <property type="entry name" value="B12-binding"/>
    <property type="match status" value="1"/>
</dbReference>
<evidence type="ECO:0000256" key="1">
    <source>
        <dbReference type="ARBA" id="ARBA00022723"/>
    </source>
</evidence>
<keyword evidence="2" id="KW-0170">Cobalt</keyword>
<dbReference type="Proteomes" id="UP000198859">
    <property type="component" value="Chromosome I"/>
</dbReference>
<dbReference type="AlphaFoldDB" id="A0A1H1U3P5"/>
<dbReference type="GO" id="GO:0050667">
    <property type="term" value="P:homocysteine metabolic process"/>
    <property type="evidence" value="ECO:0007669"/>
    <property type="project" value="TreeGrafter"/>
</dbReference>
<dbReference type="InterPro" id="IPR003759">
    <property type="entry name" value="Cbl-bd_cap"/>
</dbReference>
<feature type="domain" description="B12-binding" evidence="3">
    <location>
        <begin position="213"/>
        <end position="342"/>
    </location>
</feature>
<dbReference type="EMBL" id="LT629757">
    <property type="protein sequence ID" value="SDS66876.1"/>
    <property type="molecule type" value="Genomic_DNA"/>
</dbReference>